<keyword evidence="1" id="KW-0472">Membrane</keyword>
<dbReference type="Gene3D" id="3.40.50.300">
    <property type="entry name" value="P-loop containing nucleotide triphosphate hydrolases"/>
    <property type="match status" value="1"/>
</dbReference>
<name>A0A2H3BD31_9AGAR</name>
<keyword evidence="1" id="KW-0812">Transmembrane</keyword>
<evidence type="ECO:0000313" key="2">
    <source>
        <dbReference type="EMBL" id="PBK68771.1"/>
    </source>
</evidence>
<dbReference type="InterPro" id="IPR027417">
    <property type="entry name" value="P-loop_NTPase"/>
</dbReference>
<dbReference type="AlphaFoldDB" id="A0A2H3BD31"/>
<dbReference type="EMBL" id="KZ293431">
    <property type="protein sequence ID" value="PBK68771.1"/>
    <property type="molecule type" value="Genomic_DNA"/>
</dbReference>
<keyword evidence="3" id="KW-1185">Reference proteome</keyword>
<sequence>MAFGTDEPILLCAPTSAGKTVLTILSFVYVLQTYLGVQGEKRKKQEIDGGLSIGGRAGRKDVALSTGRYACPSARCSVITVL</sequence>
<dbReference type="Proteomes" id="UP000218334">
    <property type="component" value="Unassembled WGS sequence"/>
</dbReference>
<evidence type="ECO:0008006" key="4">
    <source>
        <dbReference type="Google" id="ProtNLM"/>
    </source>
</evidence>
<evidence type="ECO:0000313" key="3">
    <source>
        <dbReference type="Proteomes" id="UP000218334"/>
    </source>
</evidence>
<keyword evidence="1" id="KW-1133">Transmembrane helix</keyword>
<protein>
    <recommendedName>
        <fullName evidence="4">DEAD/DEAH box helicase domain-containing protein</fullName>
    </recommendedName>
</protein>
<reference evidence="3" key="1">
    <citation type="journal article" date="2017" name="Nat. Ecol. Evol.">
        <title>Genome expansion and lineage-specific genetic innovations in the forest pathogenic fungi Armillaria.</title>
        <authorList>
            <person name="Sipos G."/>
            <person name="Prasanna A.N."/>
            <person name="Walter M.C."/>
            <person name="O'Connor E."/>
            <person name="Balint B."/>
            <person name="Krizsan K."/>
            <person name="Kiss B."/>
            <person name="Hess J."/>
            <person name="Varga T."/>
            <person name="Slot J."/>
            <person name="Riley R."/>
            <person name="Boka B."/>
            <person name="Rigling D."/>
            <person name="Barry K."/>
            <person name="Lee J."/>
            <person name="Mihaltcheva S."/>
            <person name="LaButti K."/>
            <person name="Lipzen A."/>
            <person name="Waldron R."/>
            <person name="Moloney N.M."/>
            <person name="Sperisen C."/>
            <person name="Kredics L."/>
            <person name="Vagvoelgyi C."/>
            <person name="Patrignani A."/>
            <person name="Fitzpatrick D."/>
            <person name="Nagy I."/>
            <person name="Doyle S."/>
            <person name="Anderson J.B."/>
            <person name="Grigoriev I.V."/>
            <person name="Gueldener U."/>
            <person name="Muensterkoetter M."/>
            <person name="Nagy L.G."/>
        </authorList>
    </citation>
    <scope>NUCLEOTIDE SEQUENCE [LARGE SCALE GENOMIC DNA]</scope>
    <source>
        <strain evidence="3">28-4</strain>
    </source>
</reference>
<proteinExistence type="predicted"/>
<organism evidence="2 3">
    <name type="scientific">Armillaria solidipes</name>
    <dbReference type="NCBI Taxonomy" id="1076256"/>
    <lineage>
        <taxon>Eukaryota</taxon>
        <taxon>Fungi</taxon>
        <taxon>Dikarya</taxon>
        <taxon>Basidiomycota</taxon>
        <taxon>Agaricomycotina</taxon>
        <taxon>Agaricomycetes</taxon>
        <taxon>Agaricomycetidae</taxon>
        <taxon>Agaricales</taxon>
        <taxon>Marasmiineae</taxon>
        <taxon>Physalacriaceae</taxon>
        <taxon>Armillaria</taxon>
    </lineage>
</organism>
<feature type="transmembrane region" description="Helical" evidence="1">
    <location>
        <begin position="20"/>
        <end position="37"/>
    </location>
</feature>
<gene>
    <name evidence="2" type="ORF">ARMSODRAFT_1019363</name>
</gene>
<evidence type="ECO:0000256" key="1">
    <source>
        <dbReference type="SAM" id="Phobius"/>
    </source>
</evidence>
<accession>A0A2H3BD31</accession>